<dbReference type="GO" id="GO:0005524">
    <property type="term" value="F:ATP binding"/>
    <property type="evidence" value="ECO:0007669"/>
    <property type="project" value="UniProtKB-UniRule"/>
</dbReference>
<evidence type="ECO:0000259" key="7">
    <source>
        <dbReference type="PROSITE" id="PS50011"/>
    </source>
</evidence>
<feature type="compositionally biased region" description="Basic and acidic residues" evidence="6">
    <location>
        <begin position="35"/>
        <end position="48"/>
    </location>
</feature>
<proteinExistence type="predicted"/>
<dbReference type="SUPFAM" id="SSF56436">
    <property type="entry name" value="C-type lectin-like"/>
    <property type="match status" value="1"/>
</dbReference>
<keyword evidence="9" id="KW-1185">Reference proteome</keyword>
<reference evidence="8 9" key="1">
    <citation type="submission" date="2021-04" db="EMBL/GenBank/DDBJ databases">
        <title>Genome analysis of Polyangium sp.</title>
        <authorList>
            <person name="Li Y."/>
            <person name="Wang J."/>
        </authorList>
    </citation>
    <scope>NUCLEOTIDE SEQUENCE [LARGE SCALE GENOMIC DNA]</scope>
    <source>
        <strain evidence="8 9">SDU14</strain>
    </source>
</reference>
<dbReference type="Gene3D" id="1.10.510.10">
    <property type="entry name" value="Transferase(Phosphotransferase) domain 1"/>
    <property type="match status" value="1"/>
</dbReference>
<gene>
    <name evidence="8" type="ORF">KEG57_01250</name>
</gene>
<dbReference type="PROSITE" id="PS50011">
    <property type="entry name" value="PROTEIN_KINASE_DOM"/>
    <property type="match status" value="1"/>
</dbReference>
<dbReference type="EMBL" id="JAGTJJ010000001">
    <property type="protein sequence ID" value="MDC3979104.1"/>
    <property type="molecule type" value="Genomic_DNA"/>
</dbReference>
<dbReference type="Gene3D" id="3.30.200.20">
    <property type="entry name" value="Phosphorylase Kinase, domain 1"/>
    <property type="match status" value="1"/>
</dbReference>
<dbReference type="InterPro" id="IPR016187">
    <property type="entry name" value="CTDL_fold"/>
</dbReference>
<name>A0A9X3WVK1_9BACT</name>
<dbReference type="PROSITE" id="PS00107">
    <property type="entry name" value="PROTEIN_KINASE_ATP"/>
    <property type="match status" value="1"/>
</dbReference>
<evidence type="ECO:0000313" key="9">
    <source>
        <dbReference type="Proteomes" id="UP001151081"/>
    </source>
</evidence>
<sequence>MGARAPPPPATGRPNGRCAGLAAKYDFLARASPRLRGDEKSDGNEERGAALASGTQRMKPAPTCEAGASALPNATGDAPSFEETEPFAPSLPDGGARYRIVERLGSGGTGIVYAAEDRAASRLVALKTRKNDSDDPHDNIELFLHEARVAAQLEHPNIVPVYDVGRLPDRRPYYTMRIVKQQSLHDVLTQPDLHPKWPLARLVSAFVQISRALAYAHRRGVVHRDIKPENILLGDEGEVYLSDWGNARMLTGIEPTSPLSLPDDDPFFIGYPSGLSGTPGYIAPEQIRGERAKIDHRADLFALGVVLYEMLTGEHPFDAPTVLGVILATQTRDPKPPRAVSPSCPLVLEDLCLAMLSKDPARRPSCAAAVAGGAEAFLEGAKERDRRRAEARSLSELAREPAQRDKALRLERAQLDAEARRLRADVKSYDPIDRKRPAWALEDRAAAVEREQARAMAEAIDLYTKALAYDPELEEARSGLADLYWARAVAADAERRHASRIYYEALVSEFDVGSYAALLRSDACLAIETNPPGARVLAYRYVEKDRVLVASEERYLGRTPVAEVRLSPGSYLLVLRRPGFRDVRYPVLLRRGERHEATVNLYTEEEIGEGFVYIPGGSFIAGGDDDAPDALARAEPVVADFAISRFPVTFRQYCDFLDRIEERSHALALMRAPRDFRGTEGYVVRRGKHGQWEPVPGLIEGEARRQFPHEEGHLLDVPVLLVDWFDAAAYCAFHTEHEGFEIRLPTELEWEKAARGTDGRIHPWGDPFDPTFCLMRASRPYLPQPEPVGTFPLDESPYGARDMAGGVREWVGDVHGERTWSETSAEPEPVAGAVRDASEWRVIRSGGWSTTPEYTRSAARTRFFALTRATHLGFRVAHDLPRRSPR</sequence>
<dbReference type="InterPro" id="IPR008271">
    <property type="entry name" value="Ser/Thr_kinase_AS"/>
</dbReference>
<dbReference type="SUPFAM" id="SSF56112">
    <property type="entry name" value="Protein kinase-like (PK-like)"/>
    <property type="match status" value="1"/>
</dbReference>
<feature type="domain" description="Protein kinase" evidence="7">
    <location>
        <begin position="98"/>
        <end position="378"/>
    </location>
</feature>
<dbReference type="InterPro" id="IPR013229">
    <property type="entry name" value="PEGA"/>
</dbReference>
<feature type="binding site" evidence="5">
    <location>
        <position position="127"/>
    </location>
    <ligand>
        <name>ATP</name>
        <dbReference type="ChEBI" id="CHEBI:30616"/>
    </ligand>
</feature>
<evidence type="ECO:0000256" key="2">
    <source>
        <dbReference type="ARBA" id="ARBA00022741"/>
    </source>
</evidence>
<dbReference type="InterPro" id="IPR042095">
    <property type="entry name" value="SUMF_sf"/>
</dbReference>
<dbReference type="InterPro" id="IPR017441">
    <property type="entry name" value="Protein_kinase_ATP_BS"/>
</dbReference>
<dbReference type="Proteomes" id="UP001151081">
    <property type="component" value="Unassembled WGS sequence"/>
</dbReference>
<dbReference type="Pfam" id="PF08308">
    <property type="entry name" value="PEGA"/>
    <property type="match status" value="1"/>
</dbReference>
<dbReference type="InterPro" id="IPR000719">
    <property type="entry name" value="Prot_kinase_dom"/>
</dbReference>
<dbReference type="Pfam" id="PF00069">
    <property type="entry name" value="Pkinase"/>
    <property type="match status" value="1"/>
</dbReference>
<accession>A0A9X3WVK1</accession>
<evidence type="ECO:0000256" key="1">
    <source>
        <dbReference type="ARBA" id="ARBA00022679"/>
    </source>
</evidence>
<dbReference type="PROSITE" id="PS00108">
    <property type="entry name" value="PROTEIN_KINASE_ST"/>
    <property type="match status" value="1"/>
</dbReference>
<evidence type="ECO:0000256" key="6">
    <source>
        <dbReference type="SAM" id="MobiDB-lite"/>
    </source>
</evidence>
<dbReference type="PANTHER" id="PTHR43289:SF6">
    <property type="entry name" value="SERINE_THREONINE-PROTEIN KINASE NEKL-3"/>
    <property type="match status" value="1"/>
</dbReference>
<dbReference type="InterPro" id="IPR011009">
    <property type="entry name" value="Kinase-like_dom_sf"/>
</dbReference>
<dbReference type="Pfam" id="PF03781">
    <property type="entry name" value="FGE-sulfatase"/>
    <property type="match status" value="1"/>
</dbReference>
<organism evidence="8 9">
    <name type="scientific">Polyangium jinanense</name>
    <dbReference type="NCBI Taxonomy" id="2829994"/>
    <lineage>
        <taxon>Bacteria</taxon>
        <taxon>Pseudomonadati</taxon>
        <taxon>Myxococcota</taxon>
        <taxon>Polyangia</taxon>
        <taxon>Polyangiales</taxon>
        <taxon>Polyangiaceae</taxon>
        <taxon>Polyangium</taxon>
    </lineage>
</organism>
<protein>
    <submittedName>
        <fullName evidence="8">SUMF1/EgtB/PvdO family nonheme iron enzyme</fullName>
    </submittedName>
</protein>
<dbReference type="SMART" id="SM00220">
    <property type="entry name" value="S_TKc"/>
    <property type="match status" value="1"/>
</dbReference>
<evidence type="ECO:0000256" key="4">
    <source>
        <dbReference type="ARBA" id="ARBA00022840"/>
    </source>
</evidence>
<evidence type="ECO:0000256" key="5">
    <source>
        <dbReference type="PROSITE-ProRule" id="PRU10141"/>
    </source>
</evidence>
<feature type="region of interest" description="Disordered" evidence="6">
    <location>
        <begin position="32"/>
        <end position="90"/>
    </location>
</feature>
<dbReference type="PANTHER" id="PTHR43289">
    <property type="entry name" value="MITOGEN-ACTIVATED PROTEIN KINASE KINASE KINASE 20-RELATED"/>
    <property type="match status" value="1"/>
</dbReference>
<dbReference type="CDD" id="cd14014">
    <property type="entry name" value="STKc_PknB_like"/>
    <property type="match status" value="1"/>
</dbReference>
<evidence type="ECO:0000256" key="3">
    <source>
        <dbReference type="ARBA" id="ARBA00022777"/>
    </source>
</evidence>
<dbReference type="GO" id="GO:0004674">
    <property type="term" value="F:protein serine/threonine kinase activity"/>
    <property type="evidence" value="ECO:0007669"/>
    <property type="project" value="TreeGrafter"/>
</dbReference>
<comment type="caution">
    <text evidence="8">The sequence shown here is derived from an EMBL/GenBank/DDBJ whole genome shotgun (WGS) entry which is preliminary data.</text>
</comment>
<keyword evidence="4 5" id="KW-0067">ATP-binding</keyword>
<dbReference type="AlphaFoldDB" id="A0A9X3WVK1"/>
<keyword evidence="1" id="KW-0808">Transferase</keyword>
<dbReference type="RefSeq" id="WP_272458016.1">
    <property type="nucleotide sequence ID" value="NZ_JAGTJJ010000001.1"/>
</dbReference>
<dbReference type="InterPro" id="IPR005532">
    <property type="entry name" value="SUMF_dom"/>
</dbReference>
<dbReference type="Gene3D" id="3.90.1580.10">
    <property type="entry name" value="paralog of FGE (formylglycine-generating enzyme)"/>
    <property type="match status" value="1"/>
</dbReference>
<evidence type="ECO:0000313" key="8">
    <source>
        <dbReference type="EMBL" id="MDC3979104.1"/>
    </source>
</evidence>
<keyword evidence="2 5" id="KW-0547">Nucleotide-binding</keyword>
<keyword evidence="3" id="KW-0418">Kinase</keyword>